<dbReference type="EMBL" id="CP060782">
    <property type="protein sequence ID" value="QNP45968.1"/>
    <property type="molecule type" value="Genomic_DNA"/>
</dbReference>
<keyword evidence="3" id="KW-1185">Reference proteome</keyword>
<sequence>MRKLLLTLTAAFGLIAAAPASAKTDSIDAIAQDYVSLALDAKKVDPDLISINSPALEQAVESKLPKPVPAAMVTRSGELIARLDALPKPQERLETMRLHSLRARLASLQAHLQVMSGAKLPIGEQVERFYGFKPDFRPLSAYDPALERLDKAIPGPGTLAERIAALKTAALVPPDKIEPVFNAALAECRRRTALHMKLRQPESVEVQFLHDQPAPAEDVYQGDGKSRARINLDSPVDVDRLLAAACHETYPGHHSHFVNIDDALVRSRGWHEFDVEIEDGPQFPVAESVAEYGVGLTFPVEERIAFERDVLYPLASLKMQNVDAWRAYISARPDVLGATATVARDYLSGAIDQATAHKLFIRYRLQTPTAAGQMLKMLDAFGSMVIASDFGWYVMDQSMQGKSVDEQWRLFRQIEREPMLLEDVAALR</sequence>
<evidence type="ECO:0008006" key="4">
    <source>
        <dbReference type="Google" id="ProtNLM"/>
    </source>
</evidence>
<keyword evidence="1" id="KW-0732">Signal</keyword>
<proteinExistence type="predicted"/>
<gene>
    <name evidence="2" type="ORF">H9L14_01345</name>
</gene>
<accession>A0ABX6TB73</accession>
<reference evidence="2 3" key="1">
    <citation type="submission" date="2020-08" db="EMBL/GenBank/DDBJ databases">
        <title>Genome sequence of Sphingomonas sediminicola KACC 15039T.</title>
        <authorList>
            <person name="Hyun D.-W."/>
            <person name="Bae J.-W."/>
        </authorList>
    </citation>
    <scope>NUCLEOTIDE SEQUENCE [LARGE SCALE GENOMIC DNA]</scope>
    <source>
        <strain evidence="2 3">KACC 15039</strain>
    </source>
</reference>
<feature type="chain" id="PRO_5045658911" description="DUF885 domain-containing protein" evidence="1">
    <location>
        <begin position="23"/>
        <end position="428"/>
    </location>
</feature>
<evidence type="ECO:0000256" key="1">
    <source>
        <dbReference type="SAM" id="SignalP"/>
    </source>
</evidence>
<evidence type="ECO:0000313" key="3">
    <source>
        <dbReference type="Proteomes" id="UP000516105"/>
    </source>
</evidence>
<protein>
    <recommendedName>
        <fullName evidence="4">DUF885 domain-containing protein</fullName>
    </recommendedName>
</protein>
<organism evidence="2 3">
    <name type="scientific">Sphingomonas sediminicola</name>
    <dbReference type="NCBI Taxonomy" id="386874"/>
    <lineage>
        <taxon>Bacteria</taxon>
        <taxon>Pseudomonadati</taxon>
        <taxon>Pseudomonadota</taxon>
        <taxon>Alphaproteobacteria</taxon>
        <taxon>Sphingomonadales</taxon>
        <taxon>Sphingomonadaceae</taxon>
        <taxon>Sphingomonas</taxon>
    </lineage>
</organism>
<dbReference type="RefSeq" id="WP_187708921.1">
    <property type="nucleotide sequence ID" value="NZ_CP060782.1"/>
</dbReference>
<evidence type="ECO:0000313" key="2">
    <source>
        <dbReference type="EMBL" id="QNP45968.1"/>
    </source>
</evidence>
<dbReference type="Proteomes" id="UP000516105">
    <property type="component" value="Chromosome"/>
</dbReference>
<name>A0ABX6TB73_9SPHN</name>
<feature type="signal peptide" evidence="1">
    <location>
        <begin position="1"/>
        <end position="22"/>
    </location>
</feature>